<sequence length="158" mass="16951">MARSRFHPLCKALLAGLLLSVSGAYAQLGGNRTEAKNCAQAVAGSVTNSTLTTICGISPAILEALVEEFKQARADTQALTASLGNNIALLREKLDLSNQQIFAAFKILGEKNVKPEDVQGRLIDVFLEVQRLRSLAELQPGDSPNVLPLRQKAKKILG</sequence>
<dbReference type="Proteomes" id="UP000033774">
    <property type="component" value="Unassembled WGS sequence"/>
</dbReference>
<accession>A0A0F3IUH2</accession>
<dbReference type="AlphaFoldDB" id="A0A0F3IUH2"/>
<feature type="chain" id="PRO_5002462594" evidence="1">
    <location>
        <begin position="27"/>
        <end position="158"/>
    </location>
</feature>
<keyword evidence="3" id="KW-1185">Reference proteome</keyword>
<protein>
    <submittedName>
        <fullName evidence="2">Uncharacterized protein</fullName>
    </submittedName>
</protein>
<name>A0A0F3IUH2_9PROT</name>
<reference evidence="2 3" key="1">
    <citation type="submission" date="2015-03" db="EMBL/GenBank/DDBJ databases">
        <title>Draft genome sequence of Elstera litoralis.</title>
        <authorList>
            <person name="Rahalkar M.C."/>
            <person name="Dhakephalkar P.K."/>
            <person name="Pore S.D."/>
            <person name="Arora P."/>
            <person name="Kapse N.G."/>
            <person name="Pandit P.S."/>
        </authorList>
    </citation>
    <scope>NUCLEOTIDE SEQUENCE [LARGE SCALE GENOMIC DNA]</scope>
    <source>
        <strain evidence="2 3">Dia-1</strain>
    </source>
</reference>
<gene>
    <name evidence="2" type="ORF">VZ95_12700</name>
</gene>
<keyword evidence="1" id="KW-0732">Signal</keyword>
<dbReference type="OrthoDB" id="433986at2"/>
<proteinExistence type="predicted"/>
<dbReference type="RefSeq" id="WP_045776176.1">
    <property type="nucleotide sequence ID" value="NZ_LAJY01000321.1"/>
</dbReference>
<comment type="caution">
    <text evidence="2">The sequence shown here is derived from an EMBL/GenBank/DDBJ whole genome shotgun (WGS) entry which is preliminary data.</text>
</comment>
<evidence type="ECO:0000256" key="1">
    <source>
        <dbReference type="SAM" id="SignalP"/>
    </source>
</evidence>
<dbReference type="EMBL" id="LAJY01000321">
    <property type="protein sequence ID" value="KJV09244.1"/>
    <property type="molecule type" value="Genomic_DNA"/>
</dbReference>
<evidence type="ECO:0000313" key="3">
    <source>
        <dbReference type="Proteomes" id="UP000033774"/>
    </source>
</evidence>
<organism evidence="2 3">
    <name type="scientific">Elstera litoralis</name>
    <dbReference type="NCBI Taxonomy" id="552518"/>
    <lineage>
        <taxon>Bacteria</taxon>
        <taxon>Pseudomonadati</taxon>
        <taxon>Pseudomonadota</taxon>
        <taxon>Alphaproteobacteria</taxon>
        <taxon>Rhodospirillales</taxon>
        <taxon>Rhodospirillaceae</taxon>
        <taxon>Elstera</taxon>
    </lineage>
</organism>
<evidence type="ECO:0000313" key="2">
    <source>
        <dbReference type="EMBL" id="KJV09244.1"/>
    </source>
</evidence>
<feature type="signal peptide" evidence="1">
    <location>
        <begin position="1"/>
        <end position="26"/>
    </location>
</feature>